<dbReference type="EMBL" id="BGPR01000391">
    <property type="protein sequence ID" value="GBM17603.1"/>
    <property type="molecule type" value="Genomic_DNA"/>
</dbReference>
<keyword evidence="2" id="KW-1185">Reference proteome</keyword>
<name>A0A4Y2DLC4_ARAVE</name>
<accession>A0A4Y2DLC4</accession>
<gene>
    <name evidence="1" type="ORF">AVEN_80898_1</name>
</gene>
<reference evidence="1 2" key="1">
    <citation type="journal article" date="2019" name="Sci. Rep.">
        <title>Orb-weaving spider Araneus ventricosus genome elucidates the spidroin gene catalogue.</title>
        <authorList>
            <person name="Kono N."/>
            <person name="Nakamura H."/>
            <person name="Ohtoshi R."/>
            <person name="Moran D.A.P."/>
            <person name="Shinohara A."/>
            <person name="Yoshida Y."/>
            <person name="Fujiwara M."/>
            <person name="Mori M."/>
            <person name="Tomita M."/>
            <person name="Arakawa K."/>
        </authorList>
    </citation>
    <scope>NUCLEOTIDE SEQUENCE [LARGE SCALE GENOMIC DNA]</scope>
</reference>
<comment type="caution">
    <text evidence="1">The sequence shown here is derived from an EMBL/GenBank/DDBJ whole genome shotgun (WGS) entry which is preliminary data.</text>
</comment>
<organism evidence="1 2">
    <name type="scientific">Araneus ventricosus</name>
    <name type="common">Orbweaver spider</name>
    <name type="synonym">Epeira ventricosa</name>
    <dbReference type="NCBI Taxonomy" id="182803"/>
    <lineage>
        <taxon>Eukaryota</taxon>
        <taxon>Metazoa</taxon>
        <taxon>Ecdysozoa</taxon>
        <taxon>Arthropoda</taxon>
        <taxon>Chelicerata</taxon>
        <taxon>Arachnida</taxon>
        <taxon>Araneae</taxon>
        <taxon>Araneomorphae</taxon>
        <taxon>Entelegynae</taxon>
        <taxon>Araneoidea</taxon>
        <taxon>Araneidae</taxon>
        <taxon>Araneus</taxon>
    </lineage>
</organism>
<dbReference type="AlphaFoldDB" id="A0A4Y2DLC4"/>
<evidence type="ECO:0000313" key="1">
    <source>
        <dbReference type="EMBL" id="GBM17603.1"/>
    </source>
</evidence>
<proteinExistence type="predicted"/>
<evidence type="ECO:0000313" key="2">
    <source>
        <dbReference type="Proteomes" id="UP000499080"/>
    </source>
</evidence>
<sequence>MRLGSVFDPLLFGWSDYDGNKSPTTVVERRNMDLGYRAILFICFRKAYYRERVLSSSPTLPGDPNCLLFKGAHLPSGKLTTSPVRHCQTVSFKIL</sequence>
<protein>
    <submittedName>
        <fullName evidence="1">Uncharacterized protein</fullName>
    </submittedName>
</protein>
<dbReference type="Proteomes" id="UP000499080">
    <property type="component" value="Unassembled WGS sequence"/>
</dbReference>